<dbReference type="InterPro" id="IPR007163">
    <property type="entry name" value="VCA0040-like"/>
</dbReference>
<gene>
    <name evidence="2" type="ORF">HT102_13085</name>
</gene>
<comment type="caution">
    <text evidence="2">The sequence shown here is derived from an EMBL/GenBank/DDBJ whole genome shotgun (WGS) entry which is preliminary data.</text>
</comment>
<keyword evidence="1" id="KW-0812">Transmembrane</keyword>
<dbReference type="EMBL" id="JACYWE010000008">
    <property type="protein sequence ID" value="MBD8507417.1"/>
    <property type="molecule type" value="Genomic_DNA"/>
</dbReference>
<evidence type="ECO:0000313" key="2">
    <source>
        <dbReference type="EMBL" id="MBD8507417.1"/>
    </source>
</evidence>
<organism evidence="2 3">
    <name type="scientific">Lolliginicoccus lacisalsi</name>
    <dbReference type="NCBI Taxonomy" id="2742202"/>
    <lineage>
        <taxon>Bacteria</taxon>
        <taxon>Bacillati</taxon>
        <taxon>Actinomycetota</taxon>
        <taxon>Actinomycetes</taxon>
        <taxon>Mycobacteriales</taxon>
        <taxon>Hoyosellaceae</taxon>
        <taxon>Lolliginicoccus</taxon>
    </lineage>
</organism>
<proteinExistence type="predicted"/>
<protein>
    <submittedName>
        <fullName evidence="2">DUF368 domain-containing protein</fullName>
    </submittedName>
</protein>
<dbReference type="Proteomes" id="UP000642993">
    <property type="component" value="Unassembled WGS sequence"/>
</dbReference>
<reference evidence="2" key="1">
    <citation type="submission" date="2020-09" db="EMBL/GenBank/DDBJ databases">
        <title>Hoyosella lacisalsi sp. nov., a halotolerant actinobacterium isolated from soil of Lake Gudzhirganskoe.</title>
        <authorList>
            <person name="Yang Q."/>
            <person name="Guo P.Y."/>
            <person name="Liu S.W."/>
            <person name="Li F.N."/>
            <person name="Sun C.H."/>
        </authorList>
    </citation>
    <scope>NUCLEOTIDE SEQUENCE</scope>
    <source>
        <strain evidence="2">G463</strain>
    </source>
</reference>
<dbReference type="Pfam" id="PF04018">
    <property type="entry name" value="VCA0040-like"/>
    <property type="match status" value="1"/>
</dbReference>
<feature type="transmembrane region" description="Helical" evidence="1">
    <location>
        <begin position="61"/>
        <end position="82"/>
    </location>
</feature>
<name>A0A927JF19_9ACTN</name>
<evidence type="ECO:0000313" key="3">
    <source>
        <dbReference type="Proteomes" id="UP000642993"/>
    </source>
</evidence>
<feature type="transmembrane region" description="Helical" evidence="1">
    <location>
        <begin position="149"/>
        <end position="178"/>
    </location>
</feature>
<dbReference type="PANTHER" id="PTHR37308">
    <property type="entry name" value="INTEGRAL MEMBRANE PROTEIN"/>
    <property type="match status" value="1"/>
</dbReference>
<sequence length="292" mass="31167">MGTAEVIPGVSGGTVALITGLYDRLILSAGHTVSGLRLAVSDIPRGQGTGRAMAELRKVDWIMIIAVLTGMVAMLLIAARILAPLVEEHPQRSFAVFFGLVLASIWVPYTHTGRRWTAMNYVVALAAAVVAFFLTGFPEGNASDPSPWIIMGAAAIAINALVLPGVSGSFMLLAMGLYTTTLDAVNDRDLGYIFFFGLGAFLGLSVFVKLLQWLLEHYHHLTMVVMTGLLVGSLRALWPWQGDGRELLAPSGDVPVTFLLMAAGAITVLAIMIIARRYEAPRTAPVTTSTDA</sequence>
<feature type="transmembrane region" description="Helical" evidence="1">
    <location>
        <begin position="190"/>
        <end position="211"/>
    </location>
</feature>
<dbReference type="AlphaFoldDB" id="A0A927JF19"/>
<keyword evidence="3" id="KW-1185">Reference proteome</keyword>
<accession>A0A927JF19</accession>
<evidence type="ECO:0000256" key="1">
    <source>
        <dbReference type="SAM" id="Phobius"/>
    </source>
</evidence>
<feature type="transmembrane region" description="Helical" evidence="1">
    <location>
        <begin position="94"/>
        <end position="112"/>
    </location>
</feature>
<feature type="transmembrane region" description="Helical" evidence="1">
    <location>
        <begin position="118"/>
        <end position="137"/>
    </location>
</feature>
<keyword evidence="1" id="KW-1133">Transmembrane helix</keyword>
<keyword evidence="1" id="KW-0472">Membrane</keyword>
<dbReference type="PANTHER" id="PTHR37308:SF1">
    <property type="entry name" value="POLYPRENYL-PHOSPHATE TRANSPORTER"/>
    <property type="match status" value="1"/>
</dbReference>
<feature type="transmembrane region" description="Helical" evidence="1">
    <location>
        <begin position="258"/>
        <end position="275"/>
    </location>
</feature>